<keyword evidence="2" id="KW-1185">Reference proteome</keyword>
<comment type="caution">
    <text evidence="1">The sequence shown here is derived from an EMBL/GenBank/DDBJ whole genome shotgun (WGS) entry which is preliminary data.</text>
</comment>
<evidence type="ECO:0000313" key="1">
    <source>
        <dbReference type="EMBL" id="RKR83871.1"/>
    </source>
</evidence>
<evidence type="ECO:0000313" key="2">
    <source>
        <dbReference type="Proteomes" id="UP000268007"/>
    </source>
</evidence>
<dbReference type="AlphaFoldDB" id="A0A495J582"/>
<dbReference type="RefSeq" id="WP_121199321.1">
    <property type="nucleotide sequence ID" value="NZ_RBKU01000001.1"/>
</dbReference>
<sequence length="74" mass="8272">MQRYKSSVNSGVLAYEIGEDRIKVKFLDGTIYLYTYQSAGVDNIEQMKALAEKGKGLTTFINQAVSEQYAIKVS</sequence>
<reference evidence="1 2" key="1">
    <citation type="submission" date="2018-10" db="EMBL/GenBank/DDBJ databases">
        <title>Genomic Encyclopedia of Archaeal and Bacterial Type Strains, Phase II (KMG-II): from individual species to whole genera.</title>
        <authorList>
            <person name="Goeker M."/>
        </authorList>
    </citation>
    <scope>NUCLEOTIDE SEQUENCE [LARGE SCALE GENOMIC DNA]</scope>
    <source>
        <strain evidence="1 2">DSM 18602</strain>
    </source>
</reference>
<protein>
    <recommendedName>
        <fullName evidence="3">KTSC domain-containing protein</fullName>
    </recommendedName>
</protein>
<organism evidence="1 2">
    <name type="scientific">Mucilaginibacter gracilis</name>
    <dbReference type="NCBI Taxonomy" id="423350"/>
    <lineage>
        <taxon>Bacteria</taxon>
        <taxon>Pseudomonadati</taxon>
        <taxon>Bacteroidota</taxon>
        <taxon>Sphingobacteriia</taxon>
        <taxon>Sphingobacteriales</taxon>
        <taxon>Sphingobacteriaceae</taxon>
        <taxon>Mucilaginibacter</taxon>
    </lineage>
</organism>
<dbReference type="EMBL" id="RBKU01000001">
    <property type="protein sequence ID" value="RKR83871.1"/>
    <property type="molecule type" value="Genomic_DNA"/>
</dbReference>
<evidence type="ECO:0008006" key="3">
    <source>
        <dbReference type="Google" id="ProtNLM"/>
    </source>
</evidence>
<accession>A0A495J582</accession>
<name>A0A495J582_9SPHI</name>
<gene>
    <name evidence="1" type="ORF">BDD43_4086</name>
</gene>
<proteinExistence type="predicted"/>
<dbReference type="Proteomes" id="UP000268007">
    <property type="component" value="Unassembled WGS sequence"/>
</dbReference>
<dbReference type="OrthoDB" id="7775479at2"/>